<keyword evidence="6" id="KW-1185">Reference proteome</keyword>
<dbReference type="GO" id="GO:0016020">
    <property type="term" value="C:membrane"/>
    <property type="evidence" value="ECO:0007669"/>
    <property type="project" value="TreeGrafter"/>
</dbReference>
<feature type="transmembrane region" description="Helical" evidence="4">
    <location>
        <begin position="50"/>
        <end position="68"/>
    </location>
</feature>
<organism evidence="5 6">
    <name type="scientific">Hwanghaeella grinnelliae</name>
    <dbReference type="NCBI Taxonomy" id="2500179"/>
    <lineage>
        <taxon>Bacteria</taxon>
        <taxon>Pseudomonadati</taxon>
        <taxon>Pseudomonadota</taxon>
        <taxon>Alphaproteobacteria</taxon>
        <taxon>Rhodospirillales</taxon>
        <taxon>Rhodospirillaceae</taxon>
        <taxon>Hwanghaeella</taxon>
    </lineage>
</organism>
<dbReference type="SUPFAM" id="SSF48452">
    <property type="entry name" value="TPR-like"/>
    <property type="match status" value="1"/>
</dbReference>
<evidence type="ECO:0000256" key="4">
    <source>
        <dbReference type="SAM" id="Phobius"/>
    </source>
</evidence>
<protein>
    <submittedName>
        <fullName evidence="5">Tetratricopeptide repeat protein</fullName>
    </submittedName>
</protein>
<dbReference type="GO" id="GO:0060090">
    <property type="term" value="F:molecular adaptor activity"/>
    <property type="evidence" value="ECO:0007669"/>
    <property type="project" value="TreeGrafter"/>
</dbReference>
<dbReference type="Proteomes" id="UP000287447">
    <property type="component" value="Unassembled WGS sequence"/>
</dbReference>
<dbReference type="InterPro" id="IPR011990">
    <property type="entry name" value="TPR-like_helical_dom_sf"/>
</dbReference>
<feature type="repeat" description="TPR" evidence="3">
    <location>
        <begin position="182"/>
        <end position="215"/>
    </location>
</feature>
<proteinExistence type="predicted"/>
<comment type="caution">
    <text evidence="5">The sequence shown here is derived from an EMBL/GenBank/DDBJ whole genome shotgun (WGS) entry which is preliminary data.</text>
</comment>
<dbReference type="GO" id="GO:0072380">
    <property type="term" value="C:TRC complex"/>
    <property type="evidence" value="ECO:0007669"/>
    <property type="project" value="TreeGrafter"/>
</dbReference>
<evidence type="ECO:0000313" key="5">
    <source>
        <dbReference type="EMBL" id="RVU38353.1"/>
    </source>
</evidence>
<keyword evidence="2 3" id="KW-0802">TPR repeat</keyword>
<dbReference type="InterPro" id="IPR047150">
    <property type="entry name" value="SGT"/>
</dbReference>
<sequence>MRIGRSTRAPIAVGSKRAHTSSMKVRRLQDPGVRLSLRGSVWGKGPTRRILAVLAFLAMTFIAGLPGTSARADQKDPLLDLLFEQLQKAQSFEIAQVVSNRIWTIWQTNDKDSINILMRQGVRAMQTGDFATAYDHFSTMTDLEPEFAEAWNKRATVLYLIGDLDASIEDVKRTLALEPRHFGALTGLGMINDALEDEEAALQAYEAALDLNPYLADARARVEQLRKSLEGRRI</sequence>
<feature type="repeat" description="TPR" evidence="3">
    <location>
        <begin position="148"/>
        <end position="181"/>
    </location>
</feature>
<dbReference type="AlphaFoldDB" id="A0A3S2WTV6"/>
<keyword evidence="4" id="KW-1133">Transmembrane helix</keyword>
<keyword evidence="4" id="KW-0812">Transmembrane</keyword>
<dbReference type="Gene3D" id="1.25.40.10">
    <property type="entry name" value="Tetratricopeptide repeat domain"/>
    <property type="match status" value="1"/>
</dbReference>
<dbReference type="PANTHER" id="PTHR45831:SF2">
    <property type="entry name" value="LD24721P"/>
    <property type="match status" value="1"/>
</dbReference>
<evidence type="ECO:0000256" key="3">
    <source>
        <dbReference type="PROSITE-ProRule" id="PRU00339"/>
    </source>
</evidence>
<evidence type="ECO:0000313" key="6">
    <source>
        <dbReference type="Proteomes" id="UP000287447"/>
    </source>
</evidence>
<evidence type="ECO:0000256" key="1">
    <source>
        <dbReference type="ARBA" id="ARBA00022737"/>
    </source>
</evidence>
<dbReference type="SMART" id="SM00028">
    <property type="entry name" value="TPR"/>
    <property type="match status" value="3"/>
</dbReference>
<dbReference type="Pfam" id="PF13432">
    <property type="entry name" value="TPR_16"/>
    <property type="match status" value="1"/>
</dbReference>
<keyword evidence="4" id="KW-0472">Membrane</keyword>
<dbReference type="PROSITE" id="PS50005">
    <property type="entry name" value="TPR"/>
    <property type="match status" value="2"/>
</dbReference>
<dbReference type="GO" id="GO:0006620">
    <property type="term" value="P:post-translational protein targeting to endoplasmic reticulum membrane"/>
    <property type="evidence" value="ECO:0007669"/>
    <property type="project" value="TreeGrafter"/>
</dbReference>
<dbReference type="PANTHER" id="PTHR45831">
    <property type="entry name" value="LD24721P"/>
    <property type="match status" value="1"/>
</dbReference>
<evidence type="ECO:0000256" key="2">
    <source>
        <dbReference type="ARBA" id="ARBA00022803"/>
    </source>
</evidence>
<accession>A0A3S2WTV6</accession>
<keyword evidence="1" id="KW-0677">Repeat</keyword>
<name>A0A3S2WTV6_9PROT</name>
<dbReference type="InterPro" id="IPR019734">
    <property type="entry name" value="TPR_rpt"/>
</dbReference>
<gene>
    <name evidence="5" type="ORF">EOI86_03425</name>
</gene>
<dbReference type="EMBL" id="SADE01000001">
    <property type="protein sequence ID" value="RVU38353.1"/>
    <property type="molecule type" value="Genomic_DNA"/>
</dbReference>
<reference evidence="6" key="1">
    <citation type="submission" date="2019-01" db="EMBL/GenBank/DDBJ databases">
        <title>Gri0909 isolated from a small marine red alga.</title>
        <authorList>
            <person name="Kim J."/>
            <person name="Jeong S.E."/>
            <person name="Jeon C.O."/>
        </authorList>
    </citation>
    <scope>NUCLEOTIDE SEQUENCE [LARGE SCALE GENOMIC DNA]</scope>
    <source>
        <strain evidence="6">Gri0909</strain>
    </source>
</reference>